<accession>A0AAW0FP28</accession>
<dbReference type="Proteomes" id="UP001385951">
    <property type="component" value="Unassembled WGS sequence"/>
</dbReference>
<comment type="caution">
    <text evidence="1">The sequence shown here is derived from an EMBL/GenBank/DDBJ whole genome shotgun (WGS) entry which is preliminary data.</text>
</comment>
<dbReference type="AlphaFoldDB" id="A0AAW0FP28"/>
<dbReference type="EMBL" id="JASBNA010000053">
    <property type="protein sequence ID" value="KAK7680004.1"/>
    <property type="molecule type" value="Genomic_DNA"/>
</dbReference>
<name>A0AAW0FP28_9APHY</name>
<proteinExistence type="predicted"/>
<keyword evidence="2" id="KW-1185">Reference proteome</keyword>
<evidence type="ECO:0000313" key="1">
    <source>
        <dbReference type="EMBL" id="KAK7680004.1"/>
    </source>
</evidence>
<gene>
    <name evidence="1" type="ORF">QCA50_016950</name>
</gene>
<evidence type="ECO:0000313" key="2">
    <source>
        <dbReference type="Proteomes" id="UP001385951"/>
    </source>
</evidence>
<reference evidence="1 2" key="1">
    <citation type="submission" date="2022-09" db="EMBL/GenBank/DDBJ databases">
        <authorList>
            <person name="Palmer J.M."/>
        </authorList>
    </citation>
    <scope>NUCLEOTIDE SEQUENCE [LARGE SCALE GENOMIC DNA]</scope>
    <source>
        <strain evidence="1 2">DSM 7382</strain>
    </source>
</reference>
<protein>
    <submittedName>
        <fullName evidence="1">Uncharacterized protein</fullName>
    </submittedName>
</protein>
<organism evidence="1 2">
    <name type="scientific">Cerrena zonata</name>
    <dbReference type="NCBI Taxonomy" id="2478898"/>
    <lineage>
        <taxon>Eukaryota</taxon>
        <taxon>Fungi</taxon>
        <taxon>Dikarya</taxon>
        <taxon>Basidiomycota</taxon>
        <taxon>Agaricomycotina</taxon>
        <taxon>Agaricomycetes</taxon>
        <taxon>Polyporales</taxon>
        <taxon>Cerrenaceae</taxon>
        <taxon>Cerrena</taxon>
    </lineage>
</organism>
<sequence>MSNRGTRRSSASTPVLFVIRHSIPTNNPSSTVPFASRKIKLHSLCTAQTYIHLHIPLLFGLRSKRWSSSRLVSILSFSTPARNNPQLFRTVREVTFLVYPTPAQSLLKEQFNCCFRSEQRIEGRSCCRSAGITGR</sequence>